<dbReference type="Proteomes" id="UP000242205">
    <property type="component" value="Chromosome"/>
</dbReference>
<reference evidence="3 4" key="1">
    <citation type="submission" date="2018-01" db="EMBL/GenBank/DDBJ databases">
        <authorList>
            <person name="Fu G.-Y."/>
        </authorList>
    </citation>
    <scope>NUCLEOTIDE SEQUENCE [LARGE SCALE GENOMIC DNA]</scope>
    <source>
        <strain evidence="3 4">SY39</strain>
    </source>
</reference>
<name>A0A2I6S4Z1_9RHOO</name>
<accession>A0A2I6S4Z1</accession>
<evidence type="ECO:0000313" key="3">
    <source>
        <dbReference type="EMBL" id="AUN94322.1"/>
    </source>
</evidence>
<proteinExistence type="predicted"/>
<dbReference type="PIRSF" id="PIRSF004553">
    <property type="entry name" value="CHP00095"/>
    <property type="match status" value="1"/>
</dbReference>
<organism evidence="3 4">
    <name type="scientific">Pseudazoarcus pumilus</name>
    <dbReference type="NCBI Taxonomy" id="2067960"/>
    <lineage>
        <taxon>Bacteria</taxon>
        <taxon>Pseudomonadati</taxon>
        <taxon>Pseudomonadota</taxon>
        <taxon>Betaproteobacteria</taxon>
        <taxon>Rhodocyclales</taxon>
        <taxon>Zoogloeaceae</taxon>
        <taxon>Pseudazoarcus</taxon>
    </lineage>
</organism>
<dbReference type="PANTHER" id="PTHR43542:SF1">
    <property type="entry name" value="METHYLTRANSFERASE"/>
    <property type="match status" value="1"/>
</dbReference>
<keyword evidence="4" id="KW-1185">Reference proteome</keyword>
<protein>
    <submittedName>
        <fullName evidence="3">16S rRNA (Guanine(966)-N(2))-methyltransferase RsmD</fullName>
    </submittedName>
</protein>
<dbReference type="Pfam" id="PF03602">
    <property type="entry name" value="Cons_hypoth95"/>
    <property type="match status" value="1"/>
</dbReference>
<keyword evidence="2 3" id="KW-0808">Transferase</keyword>
<dbReference type="NCBIfam" id="TIGR00095">
    <property type="entry name" value="16S rRNA (guanine(966)-N(2))-methyltransferase RsmD"/>
    <property type="match status" value="1"/>
</dbReference>
<gene>
    <name evidence="3" type="primary">rsmD</name>
    <name evidence="3" type="ORF">C0099_04835</name>
</gene>
<dbReference type="GO" id="GO:0008168">
    <property type="term" value="F:methyltransferase activity"/>
    <property type="evidence" value="ECO:0007669"/>
    <property type="project" value="UniProtKB-KW"/>
</dbReference>
<dbReference type="OrthoDB" id="9803017at2"/>
<dbReference type="Gene3D" id="3.40.50.150">
    <property type="entry name" value="Vaccinia Virus protein VP39"/>
    <property type="match status" value="1"/>
</dbReference>
<dbReference type="InterPro" id="IPR004398">
    <property type="entry name" value="RNA_MeTrfase_RsmD"/>
</dbReference>
<dbReference type="InterPro" id="IPR029063">
    <property type="entry name" value="SAM-dependent_MTases_sf"/>
</dbReference>
<dbReference type="RefSeq" id="WP_102246392.1">
    <property type="nucleotide sequence ID" value="NZ_CP025682.1"/>
</dbReference>
<dbReference type="InterPro" id="IPR002052">
    <property type="entry name" value="DNA_methylase_N6_adenine_CS"/>
</dbReference>
<evidence type="ECO:0000256" key="1">
    <source>
        <dbReference type="ARBA" id="ARBA00022603"/>
    </source>
</evidence>
<keyword evidence="1 3" id="KW-0489">Methyltransferase</keyword>
<evidence type="ECO:0000313" key="4">
    <source>
        <dbReference type="Proteomes" id="UP000242205"/>
    </source>
</evidence>
<evidence type="ECO:0000256" key="2">
    <source>
        <dbReference type="ARBA" id="ARBA00022679"/>
    </source>
</evidence>
<dbReference type="GO" id="GO:0031167">
    <property type="term" value="P:rRNA methylation"/>
    <property type="evidence" value="ECO:0007669"/>
    <property type="project" value="InterPro"/>
</dbReference>
<dbReference type="GO" id="GO:0003676">
    <property type="term" value="F:nucleic acid binding"/>
    <property type="evidence" value="ECO:0007669"/>
    <property type="project" value="InterPro"/>
</dbReference>
<dbReference type="KEGG" id="atw:C0099_04835"/>
<sequence length="179" mass="19934">MSRVRIVGGQWRSRLLPVARLPGLRPTPDRVRETLFNWLGQDLHGWHCLDLFAGTGVLGFEAASRGAARVTLVERDARAVAALRESARILGAEQVEVVRADAVEFARSASGGFDLVFLDPPYRQGLLERIEPELERLVAPDGWLYAESEQPLTRLGHLQTVREGRAGQVRFHLMRGSSE</sequence>
<dbReference type="PROSITE" id="PS00092">
    <property type="entry name" value="N6_MTASE"/>
    <property type="match status" value="1"/>
</dbReference>
<dbReference type="EMBL" id="CP025682">
    <property type="protein sequence ID" value="AUN94322.1"/>
    <property type="molecule type" value="Genomic_DNA"/>
</dbReference>
<dbReference type="AlphaFoldDB" id="A0A2I6S4Z1"/>
<dbReference type="SUPFAM" id="SSF53335">
    <property type="entry name" value="S-adenosyl-L-methionine-dependent methyltransferases"/>
    <property type="match status" value="1"/>
</dbReference>
<dbReference type="PANTHER" id="PTHR43542">
    <property type="entry name" value="METHYLTRANSFERASE"/>
    <property type="match status" value="1"/>
</dbReference>
<dbReference type="CDD" id="cd02440">
    <property type="entry name" value="AdoMet_MTases"/>
    <property type="match status" value="1"/>
</dbReference>